<protein>
    <submittedName>
        <fullName evidence="2">Uncharacterized protein</fullName>
    </submittedName>
</protein>
<feature type="coiled-coil region" evidence="1">
    <location>
        <begin position="8"/>
        <end position="53"/>
    </location>
</feature>
<dbReference type="AlphaFoldDB" id="A0AA49GG46"/>
<reference evidence="2" key="1">
    <citation type="submission" date="2023-08" db="EMBL/GenBank/DDBJ databases">
        <title>Comparative genomics and taxonomic characterization of three novel marine species of genus Marivirga.</title>
        <authorList>
            <person name="Muhammad N."/>
            <person name="Kim S.-G."/>
        </authorList>
    </citation>
    <scope>NUCLEOTIDE SEQUENCE</scope>
    <source>
        <strain evidence="2">BKB1-2</strain>
    </source>
</reference>
<dbReference type="RefSeq" id="WP_322345605.1">
    <property type="nucleotide sequence ID" value="NZ_CP129968.2"/>
</dbReference>
<keyword evidence="1" id="KW-0175">Coiled coil</keyword>
<dbReference type="Proteomes" id="UP001232019">
    <property type="component" value="Chromosome"/>
</dbReference>
<proteinExistence type="predicted"/>
<evidence type="ECO:0000313" key="2">
    <source>
        <dbReference type="EMBL" id="WKK80971.2"/>
    </source>
</evidence>
<gene>
    <name evidence="2" type="ORF">QYS47_00740</name>
</gene>
<accession>A0AA49GG46</accession>
<dbReference type="EMBL" id="CP129968">
    <property type="protein sequence ID" value="WKK80971.2"/>
    <property type="molecule type" value="Genomic_DNA"/>
</dbReference>
<name>A0AA49GG46_9BACT</name>
<organism evidence="2">
    <name type="scientific">Marivirga arenosa</name>
    <dbReference type="NCBI Taxonomy" id="3059076"/>
    <lineage>
        <taxon>Bacteria</taxon>
        <taxon>Pseudomonadati</taxon>
        <taxon>Bacteroidota</taxon>
        <taxon>Cytophagia</taxon>
        <taxon>Cytophagales</taxon>
        <taxon>Marivirgaceae</taxon>
        <taxon>Marivirga</taxon>
    </lineage>
</organism>
<evidence type="ECO:0000256" key="1">
    <source>
        <dbReference type="SAM" id="Coils"/>
    </source>
</evidence>
<sequence>MSRVPESFYFYKVQLQRAKEEKERLKKDYEAKIDNLNNEISFLKEQIQAQHTMIEQSVDYVMKLEQQINSFNFELSNE</sequence>
<dbReference type="KEGG" id="marp:QYS47_00740"/>